<dbReference type="SUPFAM" id="SSF56204">
    <property type="entry name" value="Hect, E3 ligase catalytic domain"/>
    <property type="match status" value="1"/>
</dbReference>
<sequence>MELVVGNEDYDWDQLEKSSEYKNGYTKDDPTVRIFWQVFHGLTTDEKKRFLKFLTGTDRIPILGMKSVKLLFQPTGGGERYFPVAHTCFNLLDLPRYKSAQVLREKLLLAIQQTEGFTLV</sequence>
<feature type="active site" description="Glycyl thioester intermediate" evidence="5">
    <location>
        <position position="88"/>
    </location>
</feature>
<dbReference type="AlphaFoldDB" id="A0A7R9GJH7"/>
<dbReference type="GO" id="GO:0000209">
    <property type="term" value="P:protein polyubiquitination"/>
    <property type="evidence" value="ECO:0007669"/>
    <property type="project" value="InterPro"/>
</dbReference>
<dbReference type="Proteomes" id="UP000678499">
    <property type="component" value="Unassembled WGS sequence"/>
</dbReference>
<evidence type="ECO:0000256" key="2">
    <source>
        <dbReference type="ARBA" id="ARBA00012485"/>
    </source>
</evidence>
<dbReference type="InterPro" id="IPR044611">
    <property type="entry name" value="E3A/B/C-like"/>
</dbReference>
<dbReference type="PROSITE" id="PS50237">
    <property type="entry name" value="HECT"/>
    <property type="match status" value="1"/>
</dbReference>
<evidence type="ECO:0000313" key="8">
    <source>
        <dbReference type="Proteomes" id="UP000678499"/>
    </source>
</evidence>
<evidence type="ECO:0000259" key="6">
    <source>
        <dbReference type="PROSITE" id="PS50237"/>
    </source>
</evidence>
<dbReference type="PANTHER" id="PTHR45700:SF8">
    <property type="entry name" value="HECT-TYPE E3 UBIQUITIN TRANSFERASE"/>
    <property type="match status" value="1"/>
</dbReference>
<dbReference type="GO" id="GO:0061630">
    <property type="term" value="F:ubiquitin protein ligase activity"/>
    <property type="evidence" value="ECO:0007669"/>
    <property type="project" value="UniProtKB-EC"/>
</dbReference>
<dbReference type="EMBL" id="OA891545">
    <property type="protein sequence ID" value="CAD7284733.1"/>
    <property type="molecule type" value="Genomic_DNA"/>
</dbReference>
<dbReference type="FunFam" id="3.30.2410.10:FF:000003">
    <property type="entry name" value="probable E3 ubiquitin-protein ligase HERC4 isoform X1"/>
    <property type="match status" value="1"/>
</dbReference>
<evidence type="ECO:0000256" key="3">
    <source>
        <dbReference type="ARBA" id="ARBA00022679"/>
    </source>
</evidence>
<dbReference type="EMBL" id="CAJPEX010009508">
    <property type="protein sequence ID" value="CAG0924885.1"/>
    <property type="molecule type" value="Genomic_DNA"/>
</dbReference>
<organism evidence="7">
    <name type="scientific">Notodromas monacha</name>
    <dbReference type="NCBI Taxonomy" id="399045"/>
    <lineage>
        <taxon>Eukaryota</taxon>
        <taxon>Metazoa</taxon>
        <taxon>Ecdysozoa</taxon>
        <taxon>Arthropoda</taxon>
        <taxon>Crustacea</taxon>
        <taxon>Oligostraca</taxon>
        <taxon>Ostracoda</taxon>
        <taxon>Podocopa</taxon>
        <taxon>Podocopida</taxon>
        <taxon>Cypridocopina</taxon>
        <taxon>Cypridoidea</taxon>
        <taxon>Cyprididae</taxon>
        <taxon>Notodromas</taxon>
    </lineage>
</organism>
<accession>A0A7R9GJH7</accession>
<dbReference type="EC" id="2.3.2.26" evidence="2"/>
<gene>
    <name evidence="7" type="ORF">NMOB1V02_LOCUS12337</name>
</gene>
<protein>
    <recommendedName>
        <fullName evidence="2">HECT-type E3 ubiquitin transferase</fullName>
        <ecNumber evidence="2">2.3.2.26</ecNumber>
    </recommendedName>
</protein>
<dbReference type="InterPro" id="IPR000569">
    <property type="entry name" value="HECT_dom"/>
</dbReference>
<reference evidence="7" key="1">
    <citation type="submission" date="2020-11" db="EMBL/GenBank/DDBJ databases">
        <authorList>
            <person name="Tran Van P."/>
        </authorList>
    </citation>
    <scope>NUCLEOTIDE SEQUENCE</scope>
</reference>
<dbReference type="OrthoDB" id="5981550at2759"/>
<keyword evidence="4 5" id="KW-0833">Ubl conjugation pathway</keyword>
<evidence type="ECO:0000313" key="7">
    <source>
        <dbReference type="EMBL" id="CAD7284733.1"/>
    </source>
</evidence>
<keyword evidence="3" id="KW-0808">Transferase</keyword>
<proteinExistence type="predicted"/>
<dbReference type="GO" id="GO:0009966">
    <property type="term" value="P:regulation of signal transduction"/>
    <property type="evidence" value="ECO:0007669"/>
    <property type="project" value="UniProtKB-ARBA"/>
</dbReference>
<evidence type="ECO:0000256" key="5">
    <source>
        <dbReference type="PROSITE-ProRule" id="PRU00104"/>
    </source>
</evidence>
<dbReference type="InterPro" id="IPR035983">
    <property type="entry name" value="Hect_E3_ubiquitin_ligase"/>
</dbReference>
<evidence type="ECO:0000256" key="1">
    <source>
        <dbReference type="ARBA" id="ARBA00000885"/>
    </source>
</evidence>
<evidence type="ECO:0000256" key="4">
    <source>
        <dbReference type="ARBA" id="ARBA00022786"/>
    </source>
</evidence>
<comment type="catalytic activity">
    <reaction evidence="1">
        <text>S-ubiquitinyl-[E2 ubiquitin-conjugating enzyme]-L-cysteine + [acceptor protein]-L-lysine = [E2 ubiquitin-conjugating enzyme]-L-cysteine + N(6)-ubiquitinyl-[acceptor protein]-L-lysine.</text>
        <dbReference type="EC" id="2.3.2.26"/>
    </reaction>
</comment>
<dbReference type="Gene3D" id="3.30.2410.10">
    <property type="entry name" value="Hect, E3 ligase catalytic domain"/>
    <property type="match status" value="1"/>
</dbReference>
<dbReference type="PANTHER" id="PTHR45700">
    <property type="entry name" value="UBIQUITIN-PROTEIN LIGASE E3C"/>
    <property type="match status" value="1"/>
</dbReference>
<dbReference type="Pfam" id="PF00632">
    <property type="entry name" value="HECT"/>
    <property type="match status" value="1"/>
</dbReference>
<feature type="domain" description="HECT" evidence="6">
    <location>
        <begin position="1"/>
        <end position="120"/>
    </location>
</feature>
<keyword evidence="8" id="KW-1185">Reference proteome</keyword>
<name>A0A7R9GJH7_9CRUS</name>